<protein>
    <submittedName>
        <fullName evidence="2">(salmon louse) hypothetical protein</fullName>
    </submittedName>
</protein>
<name>A0A7R8CLZ0_LEPSM</name>
<gene>
    <name evidence="2" type="ORF">LSAA_5980</name>
</gene>
<evidence type="ECO:0000313" key="3">
    <source>
        <dbReference type="Proteomes" id="UP000675881"/>
    </source>
</evidence>
<feature type="region of interest" description="Disordered" evidence="1">
    <location>
        <begin position="41"/>
        <end position="69"/>
    </location>
</feature>
<keyword evidence="3" id="KW-1185">Reference proteome</keyword>
<evidence type="ECO:0000313" key="2">
    <source>
        <dbReference type="EMBL" id="CAF2859926.1"/>
    </source>
</evidence>
<feature type="compositionally biased region" description="Basic and acidic residues" evidence="1">
    <location>
        <begin position="261"/>
        <end position="271"/>
    </location>
</feature>
<feature type="region of interest" description="Disordered" evidence="1">
    <location>
        <begin position="133"/>
        <end position="153"/>
    </location>
</feature>
<dbReference type="Proteomes" id="UP000675881">
    <property type="component" value="Chromosome 15"/>
</dbReference>
<accession>A0A7R8CLZ0</accession>
<proteinExistence type="predicted"/>
<feature type="region of interest" description="Disordered" evidence="1">
    <location>
        <begin position="238"/>
        <end position="271"/>
    </location>
</feature>
<evidence type="ECO:0000256" key="1">
    <source>
        <dbReference type="SAM" id="MobiDB-lite"/>
    </source>
</evidence>
<dbReference type="AlphaFoldDB" id="A0A7R8CLZ0"/>
<feature type="compositionally biased region" description="Polar residues" evidence="1">
    <location>
        <begin position="242"/>
        <end position="256"/>
    </location>
</feature>
<feature type="compositionally biased region" description="Pro residues" evidence="1">
    <location>
        <begin position="139"/>
        <end position="148"/>
    </location>
</feature>
<reference evidence="2" key="1">
    <citation type="submission" date="2021-02" db="EMBL/GenBank/DDBJ databases">
        <authorList>
            <person name="Bekaert M."/>
        </authorList>
    </citation>
    <scope>NUCLEOTIDE SEQUENCE</scope>
    <source>
        <strain evidence="2">IoA-00</strain>
    </source>
</reference>
<dbReference type="EMBL" id="HG994594">
    <property type="protein sequence ID" value="CAF2859926.1"/>
    <property type="molecule type" value="Genomic_DNA"/>
</dbReference>
<feature type="compositionally biased region" description="Polar residues" evidence="1">
    <location>
        <begin position="41"/>
        <end position="56"/>
    </location>
</feature>
<organism evidence="2 3">
    <name type="scientific">Lepeophtheirus salmonis</name>
    <name type="common">Salmon louse</name>
    <name type="synonym">Caligus salmonis</name>
    <dbReference type="NCBI Taxonomy" id="72036"/>
    <lineage>
        <taxon>Eukaryota</taxon>
        <taxon>Metazoa</taxon>
        <taxon>Ecdysozoa</taxon>
        <taxon>Arthropoda</taxon>
        <taxon>Crustacea</taxon>
        <taxon>Multicrustacea</taxon>
        <taxon>Hexanauplia</taxon>
        <taxon>Copepoda</taxon>
        <taxon>Siphonostomatoida</taxon>
        <taxon>Caligidae</taxon>
        <taxon>Lepeophtheirus</taxon>
    </lineage>
</organism>
<sequence>MDFRSTGIGLNGLHLPHFPPPNHPISPSMIYYNLNPSSSSGCHKNSGQGEIEPNNTPKKDGIHENGGTSSFATALPDIAPRHQALLPQIAMGVVMWKKCLLGCPFRLKVLFFDVRKGFDRHIRHAGLPIRAPSKKVPTIPSPMTPVPPKTKYHHPGDRGIGTGISALQSSSFSLNSSSSYTIISPTYTFPIRGPPHLPYPVSYESTSLYQPQYETYMPSMATSSPVIPISTPFITTTSNTPKSSTVVSSGESPCNQSKLKSNKELSKKSNRSCNEKYAWDEDGAPSLPKKKCLFVRPFEDIIIALKRNSQLSIHLFKEPLTSPIKQEESTNHQITIRETNSINPSIKIEETEVKANAKELKTEPEAHVIQSEKKSSLNNVTAKISKKSELRRKISTSLLQSNPHTILKSERRMMVTRSPSPPNEYMEKMEIYDASSSPSLPLPSTLPHLNKLPESEQKTREGRYLECTWGSNTFELKSVTPAWTGIENVIEGYKKHHQERDNEIHGLNHHLNILKQEESKKISQFDTFHFTNGQLGSS</sequence>